<keyword evidence="7" id="KW-0566">Pantothenate biosynthesis</keyword>
<dbReference type="GO" id="GO:0005524">
    <property type="term" value="F:ATP binding"/>
    <property type="evidence" value="ECO:0007669"/>
    <property type="project" value="UniProtKB-KW"/>
</dbReference>
<dbReference type="GO" id="GO:0005829">
    <property type="term" value="C:cytosol"/>
    <property type="evidence" value="ECO:0007669"/>
    <property type="project" value="TreeGrafter"/>
</dbReference>
<accession>A0A383DYN9</accession>
<dbReference type="Pfam" id="PF02569">
    <property type="entry name" value="Pantoate_ligase"/>
    <property type="match status" value="1"/>
</dbReference>
<evidence type="ECO:0000256" key="3">
    <source>
        <dbReference type="ARBA" id="ARBA00009256"/>
    </source>
</evidence>
<name>A0A383DYN9_9ZZZZ</name>
<evidence type="ECO:0000256" key="6">
    <source>
        <dbReference type="ARBA" id="ARBA00022598"/>
    </source>
</evidence>
<keyword evidence="6" id="KW-0436">Ligase</keyword>
<organism evidence="12">
    <name type="scientific">marine metagenome</name>
    <dbReference type="NCBI Taxonomy" id="408172"/>
    <lineage>
        <taxon>unclassified sequences</taxon>
        <taxon>metagenomes</taxon>
        <taxon>ecological metagenomes</taxon>
    </lineage>
</organism>
<comment type="catalytic activity">
    <reaction evidence="10">
        <text>(R)-pantoate + beta-alanine + ATP = (R)-pantothenate + AMP + diphosphate + H(+)</text>
        <dbReference type="Rhea" id="RHEA:10912"/>
        <dbReference type="ChEBI" id="CHEBI:15378"/>
        <dbReference type="ChEBI" id="CHEBI:15980"/>
        <dbReference type="ChEBI" id="CHEBI:29032"/>
        <dbReference type="ChEBI" id="CHEBI:30616"/>
        <dbReference type="ChEBI" id="CHEBI:33019"/>
        <dbReference type="ChEBI" id="CHEBI:57966"/>
        <dbReference type="ChEBI" id="CHEBI:456215"/>
        <dbReference type="EC" id="6.3.2.1"/>
    </reaction>
</comment>
<evidence type="ECO:0000256" key="2">
    <source>
        <dbReference type="ARBA" id="ARBA00004990"/>
    </source>
</evidence>
<dbReference type="EMBL" id="UINC01221207">
    <property type="protein sequence ID" value="SVE49449.1"/>
    <property type="molecule type" value="Genomic_DNA"/>
</dbReference>
<dbReference type="GO" id="GO:0015940">
    <property type="term" value="P:pantothenate biosynthetic process"/>
    <property type="evidence" value="ECO:0007669"/>
    <property type="project" value="UniProtKB-KW"/>
</dbReference>
<dbReference type="SUPFAM" id="SSF52374">
    <property type="entry name" value="Nucleotidylyl transferase"/>
    <property type="match status" value="1"/>
</dbReference>
<evidence type="ECO:0000256" key="10">
    <source>
        <dbReference type="ARBA" id="ARBA00048258"/>
    </source>
</evidence>
<dbReference type="InterPro" id="IPR004821">
    <property type="entry name" value="Cyt_trans-like"/>
</dbReference>
<evidence type="ECO:0000256" key="9">
    <source>
        <dbReference type="ARBA" id="ARBA00022840"/>
    </source>
</evidence>
<dbReference type="GO" id="GO:0004592">
    <property type="term" value="F:pantoate-beta-alanine ligase activity"/>
    <property type="evidence" value="ECO:0007669"/>
    <property type="project" value="UniProtKB-EC"/>
</dbReference>
<evidence type="ECO:0000256" key="7">
    <source>
        <dbReference type="ARBA" id="ARBA00022655"/>
    </source>
</evidence>
<dbReference type="NCBIfam" id="TIGR00125">
    <property type="entry name" value="cyt_tran_rel"/>
    <property type="match status" value="1"/>
</dbReference>
<dbReference type="AlphaFoldDB" id="A0A383DYN9"/>
<dbReference type="Gene3D" id="3.40.50.620">
    <property type="entry name" value="HUPs"/>
    <property type="match status" value="1"/>
</dbReference>
<reference evidence="12" key="1">
    <citation type="submission" date="2018-05" db="EMBL/GenBank/DDBJ databases">
        <authorList>
            <person name="Lanie J.A."/>
            <person name="Ng W.-L."/>
            <person name="Kazmierczak K.M."/>
            <person name="Andrzejewski T.M."/>
            <person name="Davidsen T.M."/>
            <person name="Wayne K.J."/>
            <person name="Tettelin H."/>
            <person name="Glass J.I."/>
            <person name="Rusch D."/>
            <person name="Podicherti R."/>
            <person name="Tsui H.-C.T."/>
            <person name="Winkler M.E."/>
        </authorList>
    </citation>
    <scope>NUCLEOTIDE SEQUENCE</scope>
</reference>
<feature type="non-terminal residue" evidence="12">
    <location>
        <position position="178"/>
    </location>
</feature>
<proteinExistence type="inferred from homology"/>
<sequence>MTTIVRTVGDLRKRVDKWHRQSQKVALVPTMGYLHNAHIALIEAGKQICSRTVVSIFVNPRQFSPKEDFEKYPRDEQRDVSLLAKHQVDLAFVPSPEEMYPLKFSTVVSVPSLTQTLCAKTRPNHFSGVATVCAKLFNLCRPDVAVFGEKDYQQLQMIRHLVKDLNIPTEICGVPTVR</sequence>
<evidence type="ECO:0000256" key="8">
    <source>
        <dbReference type="ARBA" id="ARBA00022741"/>
    </source>
</evidence>
<comment type="similarity">
    <text evidence="3">Belongs to the pantothenate synthetase family.</text>
</comment>
<dbReference type="PANTHER" id="PTHR21299:SF1">
    <property type="entry name" value="PANTOATE--BETA-ALANINE LIGASE"/>
    <property type="match status" value="1"/>
</dbReference>
<keyword evidence="9" id="KW-0067">ATP-binding</keyword>
<evidence type="ECO:0000256" key="4">
    <source>
        <dbReference type="ARBA" id="ARBA00012219"/>
    </source>
</evidence>
<dbReference type="InterPro" id="IPR014729">
    <property type="entry name" value="Rossmann-like_a/b/a_fold"/>
</dbReference>
<comment type="pathway">
    <text evidence="2">Cofactor biosynthesis; (R)-pantothenate biosynthesis; (R)-pantothenate from (R)-pantoate and beta-alanine: step 1/1.</text>
</comment>
<evidence type="ECO:0000256" key="5">
    <source>
        <dbReference type="ARBA" id="ARBA00022490"/>
    </source>
</evidence>
<dbReference type="FunFam" id="3.40.50.620:FF:000114">
    <property type="entry name" value="Pantothenate synthetase"/>
    <property type="match status" value="1"/>
</dbReference>
<keyword evidence="5" id="KW-0963">Cytoplasm</keyword>
<comment type="subcellular location">
    <subcellularLocation>
        <location evidence="1">Cytoplasm</location>
    </subcellularLocation>
</comment>
<evidence type="ECO:0000256" key="11">
    <source>
        <dbReference type="ARBA" id="ARBA00055042"/>
    </source>
</evidence>
<protein>
    <recommendedName>
        <fullName evidence="4">pantoate--beta-alanine ligase (AMP-forming)</fullName>
        <ecNumber evidence="4">6.3.2.1</ecNumber>
    </recommendedName>
</protein>
<evidence type="ECO:0000256" key="1">
    <source>
        <dbReference type="ARBA" id="ARBA00004496"/>
    </source>
</evidence>
<dbReference type="InterPro" id="IPR003721">
    <property type="entry name" value="Pantoate_ligase"/>
</dbReference>
<evidence type="ECO:0000313" key="12">
    <source>
        <dbReference type="EMBL" id="SVE49449.1"/>
    </source>
</evidence>
<dbReference type="EC" id="6.3.2.1" evidence="4"/>
<comment type="function">
    <text evidence="11">Catalyzes the condensation of pantoate with beta-alanine in an ATP-dependent reaction via a pantoyl-adenylate intermediate.</text>
</comment>
<dbReference type="PANTHER" id="PTHR21299">
    <property type="entry name" value="CYTIDYLATE KINASE/PANTOATE-BETA-ALANINE LIGASE"/>
    <property type="match status" value="1"/>
</dbReference>
<keyword evidence="8" id="KW-0547">Nucleotide-binding</keyword>
<gene>
    <name evidence="12" type="ORF">METZ01_LOCUS502303</name>
</gene>